<proteinExistence type="predicted"/>
<feature type="compositionally biased region" description="Acidic residues" evidence="2">
    <location>
        <begin position="277"/>
        <end position="322"/>
    </location>
</feature>
<organism evidence="4 5">
    <name type="scientific">Striga hermonthica</name>
    <name type="common">Purple witchweed</name>
    <name type="synonym">Buchnera hermonthica</name>
    <dbReference type="NCBI Taxonomy" id="68872"/>
    <lineage>
        <taxon>Eukaryota</taxon>
        <taxon>Viridiplantae</taxon>
        <taxon>Streptophyta</taxon>
        <taxon>Embryophyta</taxon>
        <taxon>Tracheophyta</taxon>
        <taxon>Spermatophyta</taxon>
        <taxon>Magnoliopsida</taxon>
        <taxon>eudicotyledons</taxon>
        <taxon>Gunneridae</taxon>
        <taxon>Pentapetalae</taxon>
        <taxon>asterids</taxon>
        <taxon>lamiids</taxon>
        <taxon>Lamiales</taxon>
        <taxon>Orobanchaceae</taxon>
        <taxon>Buchnereae</taxon>
        <taxon>Striga</taxon>
    </lineage>
</organism>
<feature type="compositionally biased region" description="Polar residues" evidence="2">
    <location>
        <begin position="615"/>
        <end position="641"/>
    </location>
</feature>
<evidence type="ECO:0000259" key="3">
    <source>
        <dbReference type="Pfam" id="PF25874"/>
    </source>
</evidence>
<feature type="region of interest" description="Disordered" evidence="2">
    <location>
        <begin position="253"/>
        <end position="383"/>
    </location>
</feature>
<keyword evidence="1" id="KW-0175">Coiled coil</keyword>
<dbReference type="PANTHER" id="PTHR46740:SF2">
    <property type="entry name" value="PROTEIN DYAD"/>
    <property type="match status" value="1"/>
</dbReference>
<dbReference type="InterPro" id="IPR059080">
    <property type="entry name" value="WHD_PTC1"/>
</dbReference>
<feature type="compositionally biased region" description="Basic and acidic residues" evidence="2">
    <location>
        <begin position="1"/>
        <end position="10"/>
    </location>
</feature>
<dbReference type="GO" id="GO:0007131">
    <property type="term" value="P:reciprocal meiotic recombination"/>
    <property type="evidence" value="ECO:0007669"/>
    <property type="project" value="InterPro"/>
</dbReference>
<feature type="domain" description="PTC1-like winged helix-turn-helix" evidence="3">
    <location>
        <begin position="387"/>
        <end position="469"/>
    </location>
</feature>
<evidence type="ECO:0000256" key="2">
    <source>
        <dbReference type="SAM" id="MobiDB-lite"/>
    </source>
</evidence>
<dbReference type="GO" id="GO:0051177">
    <property type="term" value="P:meiotic sister chromatid cohesion"/>
    <property type="evidence" value="ECO:0007669"/>
    <property type="project" value="InterPro"/>
</dbReference>
<evidence type="ECO:0000313" key="5">
    <source>
        <dbReference type="Proteomes" id="UP001153555"/>
    </source>
</evidence>
<dbReference type="Pfam" id="PF25874">
    <property type="entry name" value="WHD_plant_repro"/>
    <property type="match status" value="1"/>
</dbReference>
<dbReference type="PANTHER" id="PTHR46740">
    <property type="entry name" value="PROTEIN DYAD"/>
    <property type="match status" value="1"/>
</dbReference>
<dbReference type="Proteomes" id="UP001153555">
    <property type="component" value="Unassembled WGS sequence"/>
</dbReference>
<dbReference type="EMBL" id="CACSLK010028053">
    <property type="protein sequence ID" value="CAA0834551.1"/>
    <property type="molecule type" value="Genomic_DNA"/>
</dbReference>
<evidence type="ECO:0000313" key="4">
    <source>
        <dbReference type="EMBL" id="CAA0834551.1"/>
    </source>
</evidence>
<feature type="region of interest" description="Disordered" evidence="2">
    <location>
        <begin position="607"/>
        <end position="645"/>
    </location>
</feature>
<feature type="compositionally biased region" description="Basic and acidic residues" evidence="2">
    <location>
        <begin position="374"/>
        <end position="383"/>
    </location>
</feature>
<evidence type="ECO:0000256" key="1">
    <source>
        <dbReference type="SAM" id="Coils"/>
    </source>
</evidence>
<feature type="region of interest" description="Disordered" evidence="2">
    <location>
        <begin position="1"/>
        <end position="45"/>
    </location>
</feature>
<dbReference type="OrthoDB" id="515863at2759"/>
<reference evidence="4" key="1">
    <citation type="submission" date="2019-12" db="EMBL/GenBank/DDBJ databases">
        <authorList>
            <person name="Scholes J."/>
        </authorList>
    </citation>
    <scope>NUCLEOTIDE SEQUENCE</scope>
</reference>
<feature type="compositionally biased region" description="Basic and acidic residues" evidence="2">
    <location>
        <begin position="253"/>
        <end position="276"/>
    </location>
</feature>
<dbReference type="AlphaFoldDB" id="A0A9N7RKH5"/>
<gene>
    <name evidence="4" type="ORF">SHERM_02366</name>
</gene>
<feature type="coiled-coil region" evidence="1">
    <location>
        <begin position="519"/>
        <end position="553"/>
    </location>
</feature>
<feature type="compositionally biased region" description="Basic residues" evidence="2">
    <location>
        <begin position="359"/>
        <end position="373"/>
    </location>
</feature>
<sequence>MDQENQKEAEQVATAAAGEPPISGRKHYFTPPPLPPSTHLSSLPVEEPEDVVKSLVQTQSQILSGYLYEIDHRFLPPRTPSQLKLIRVAMLCEKTELNVSVRFPSKESLKQFFDYRRKKTHPALDEKFVMGNSLADKVLTKIVPPAMYNQQKNLQSFWLIDPPIGACYNLRRDDIKISVAHKMGADHGLSDALRGNGMMRWGVRRQVKYMGRHKEIDYGACGDVNGLSSSFMDGIDGFRVELGSAKDFDDDRKSVEVEKIENSDGGGKKDEDMVKDESEEDDETVNSDGQENEEEQEEDEEDEEGEEEDEGEEEEEEEEEEIVMVKRGSNMSSKRKRYSFRNIAVKKPKKENSVQLKRLNSKRSHAKKKKGRGRCKEAIIPRDPKDRWSAERYKLAEKNLVSVMKAKAATAGKPILRPQLRAEARKTIGDTGLLDHLLKHMAGKIAPGGKERFRRRHNHDGAMEYWLESADLVDIRKEAGIADPYWIPPPGWKPGDSPTQDPVCARELKLLQDSLTKMERDFMATKMQLEDDVRKLRRELEELSASKKSQETENQAITIAWSRSDISQMLNQLATSLDSSKTDIGSVQVGEETTAKSITLNTAKERATVDHPSSLAPTDTVRTLPETVNNQKNSGQPTSNAAAEKAAKIQRMKSGFRICKPQGTFLWPNMVKDGTMVHSTGSNQVTVQVEVPTPTSVNSSSGGLASPRLLVKPLAEKRAVKVTMPTGSGFEDASLVKLNSATAKPNDVSLVSANSSSTAWEISGAYNGPRSVMRLGYHQKINSNCNINCSPSAMSHNWLALSTLSPASDDQSTHGHG</sequence>
<name>A0A9N7RKH5_STRHE</name>
<dbReference type="InterPro" id="IPR044221">
    <property type="entry name" value="DYAD/AMEIOTIC1"/>
</dbReference>
<feature type="compositionally biased region" description="Basic residues" evidence="2">
    <location>
        <begin position="333"/>
        <end position="349"/>
    </location>
</feature>
<keyword evidence="5" id="KW-1185">Reference proteome</keyword>
<comment type="caution">
    <text evidence="4">The sequence shown here is derived from an EMBL/GenBank/DDBJ whole genome shotgun (WGS) entry which is preliminary data.</text>
</comment>
<protein>
    <submittedName>
        <fullName evidence="4">Protein DYAD</fullName>
    </submittedName>
</protein>
<accession>A0A9N7RKH5</accession>